<name>A0ACC2U7G7_9FUNG</name>
<accession>A0ACC2U7G7</accession>
<sequence length="114" mass="12847">MEPPPVLKPSCPPTDNVPLKALINQLMEIMYIILTRLMDIMIPTTGSWSMLGQSLSYLFKLVPILWWSLPSRPQSSAAPESNGPVHMTWYPDKGFVHVDNVFFGNFPLETESLS</sequence>
<comment type="caution">
    <text evidence="1">The sequence shown here is derived from an EMBL/GenBank/DDBJ whole genome shotgun (WGS) entry which is preliminary data.</text>
</comment>
<keyword evidence="2" id="KW-1185">Reference proteome</keyword>
<dbReference type="Proteomes" id="UP001165960">
    <property type="component" value="Unassembled WGS sequence"/>
</dbReference>
<dbReference type="EMBL" id="QTSX02001426">
    <property type="protein sequence ID" value="KAJ9082665.1"/>
    <property type="molecule type" value="Genomic_DNA"/>
</dbReference>
<gene>
    <name evidence="1" type="ORF">DSO57_1002611</name>
</gene>
<evidence type="ECO:0000313" key="2">
    <source>
        <dbReference type="Proteomes" id="UP001165960"/>
    </source>
</evidence>
<protein>
    <submittedName>
        <fullName evidence="1">Uncharacterized protein</fullName>
    </submittedName>
</protein>
<proteinExistence type="predicted"/>
<evidence type="ECO:0000313" key="1">
    <source>
        <dbReference type="EMBL" id="KAJ9082665.1"/>
    </source>
</evidence>
<organism evidence="1 2">
    <name type="scientific">Entomophthora muscae</name>
    <dbReference type="NCBI Taxonomy" id="34485"/>
    <lineage>
        <taxon>Eukaryota</taxon>
        <taxon>Fungi</taxon>
        <taxon>Fungi incertae sedis</taxon>
        <taxon>Zoopagomycota</taxon>
        <taxon>Entomophthoromycotina</taxon>
        <taxon>Entomophthoromycetes</taxon>
        <taxon>Entomophthorales</taxon>
        <taxon>Entomophthoraceae</taxon>
        <taxon>Entomophthora</taxon>
    </lineage>
</organism>
<reference evidence="1" key="1">
    <citation type="submission" date="2022-04" db="EMBL/GenBank/DDBJ databases">
        <title>Genome of the entomopathogenic fungus Entomophthora muscae.</title>
        <authorList>
            <person name="Elya C."/>
            <person name="Lovett B.R."/>
            <person name="Lee E."/>
            <person name="Macias A.M."/>
            <person name="Hajek A.E."/>
            <person name="De Bivort B.L."/>
            <person name="Kasson M.T."/>
            <person name="De Fine Licht H.H."/>
            <person name="Stajich J.E."/>
        </authorList>
    </citation>
    <scope>NUCLEOTIDE SEQUENCE</scope>
    <source>
        <strain evidence="1">Berkeley</strain>
    </source>
</reference>